<name>A0A074TJK7_9RHOB</name>
<accession>A0A074TJK7</accession>
<keyword evidence="3" id="KW-1185">Reference proteome</keyword>
<dbReference type="InterPro" id="IPR039567">
    <property type="entry name" value="Gly-zipper"/>
</dbReference>
<dbReference type="RefSeq" id="WP_038067166.1">
    <property type="nucleotide sequence ID" value="NZ_FOVB01000001.1"/>
</dbReference>
<reference evidence="2 3" key="1">
    <citation type="submission" date="2014-03" db="EMBL/GenBank/DDBJ databases">
        <title>The draft genome sequence of Thioclava dalianensis DLFJ1-1.</title>
        <authorList>
            <person name="Lai Q."/>
            <person name="Shao Z."/>
        </authorList>
    </citation>
    <scope>NUCLEOTIDE SEQUENCE [LARGE SCALE GENOMIC DNA]</scope>
    <source>
        <strain evidence="2 3">DLFJ1-1</strain>
    </source>
</reference>
<dbReference type="Pfam" id="PF13488">
    <property type="entry name" value="Gly-zipper_Omp"/>
    <property type="match status" value="1"/>
</dbReference>
<evidence type="ECO:0000313" key="3">
    <source>
        <dbReference type="Proteomes" id="UP000027725"/>
    </source>
</evidence>
<evidence type="ECO:0000313" key="2">
    <source>
        <dbReference type="EMBL" id="KEP69168.1"/>
    </source>
</evidence>
<dbReference type="Proteomes" id="UP000027725">
    <property type="component" value="Unassembled WGS sequence"/>
</dbReference>
<dbReference type="PROSITE" id="PS51257">
    <property type="entry name" value="PROKAR_LIPOPROTEIN"/>
    <property type="match status" value="1"/>
</dbReference>
<gene>
    <name evidence="2" type="ORF">DL1_05355</name>
</gene>
<proteinExistence type="predicted"/>
<dbReference type="EMBL" id="JHEH01000017">
    <property type="protein sequence ID" value="KEP69168.1"/>
    <property type="molecule type" value="Genomic_DNA"/>
</dbReference>
<dbReference type="eggNOG" id="ENOG50335P7">
    <property type="taxonomic scope" value="Bacteria"/>
</dbReference>
<dbReference type="AlphaFoldDB" id="A0A074TJK7"/>
<protein>
    <recommendedName>
        <fullName evidence="1">Glycine zipper domain-containing protein</fullName>
    </recommendedName>
</protein>
<comment type="caution">
    <text evidence="2">The sequence shown here is derived from an EMBL/GenBank/DDBJ whole genome shotgun (WGS) entry which is preliminary data.</text>
</comment>
<sequence>MKKLLLVLPLVTGVAACQMTPENQSALTGGVAGAALGAAVSKDGKRAEGAALGAAAGTVAGAVIGRANQPGQCRYRDQYGREYIAPC</sequence>
<evidence type="ECO:0000259" key="1">
    <source>
        <dbReference type="Pfam" id="PF13488"/>
    </source>
</evidence>
<dbReference type="STRING" id="1185766.SAMN05216224_101882"/>
<feature type="domain" description="Glycine zipper" evidence="1">
    <location>
        <begin position="28"/>
        <end position="68"/>
    </location>
</feature>
<organism evidence="2 3">
    <name type="scientific">Thioclava dalianensis</name>
    <dbReference type="NCBI Taxonomy" id="1185766"/>
    <lineage>
        <taxon>Bacteria</taxon>
        <taxon>Pseudomonadati</taxon>
        <taxon>Pseudomonadota</taxon>
        <taxon>Alphaproteobacteria</taxon>
        <taxon>Rhodobacterales</taxon>
        <taxon>Paracoccaceae</taxon>
        <taxon>Thioclava</taxon>
    </lineage>
</organism>